<protein>
    <submittedName>
        <fullName evidence="1">Uncharacterized protein</fullName>
    </submittedName>
</protein>
<name>A0A5B0MQ75_PUCGR</name>
<sequence length="105" mass="11846">MNIHGKPSGLIRTQSGEVYPTFDVTKIYFCSSSSWTKEVQIASRLRPTHMPNFPVRFTASGFNPTRFESVLKANCFGILEDLFLHNIMENVQLPAPLRGNSNDNI</sequence>
<proteinExistence type="predicted"/>
<accession>A0A5B0MQ75</accession>
<gene>
    <name evidence="1" type="ORF">PGTUg99_010880</name>
</gene>
<evidence type="ECO:0000313" key="1">
    <source>
        <dbReference type="EMBL" id="KAA1079061.1"/>
    </source>
</evidence>
<organism evidence="1 2">
    <name type="scientific">Puccinia graminis f. sp. tritici</name>
    <dbReference type="NCBI Taxonomy" id="56615"/>
    <lineage>
        <taxon>Eukaryota</taxon>
        <taxon>Fungi</taxon>
        <taxon>Dikarya</taxon>
        <taxon>Basidiomycota</taxon>
        <taxon>Pucciniomycotina</taxon>
        <taxon>Pucciniomycetes</taxon>
        <taxon>Pucciniales</taxon>
        <taxon>Pucciniaceae</taxon>
        <taxon>Puccinia</taxon>
    </lineage>
</organism>
<comment type="caution">
    <text evidence="1">The sequence shown here is derived from an EMBL/GenBank/DDBJ whole genome shotgun (WGS) entry which is preliminary data.</text>
</comment>
<reference evidence="1 2" key="1">
    <citation type="submission" date="2019-05" db="EMBL/GenBank/DDBJ databases">
        <title>Emergence of the Ug99 lineage of the wheat stem rust pathogen through somatic hybridization.</title>
        <authorList>
            <person name="Li F."/>
            <person name="Upadhyaya N.M."/>
            <person name="Sperschneider J."/>
            <person name="Matny O."/>
            <person name="Nguyen-Phuc H."/>
            <person name="Mago R."/>
            <person name="Raley C."/>
            <person name="Miller M.E."/>
            <person name="Silverstein K.A.T."/>
            <person name="Henningsen E."/>
            <person name="Hirsch C.D."/>
            <person name="Visser B."/>
            <person name="Pretorius Z.A."/>
            <person name="Steffenson B.J."/>
            <person name="Schwessinger B."/>
            <person name="Dodds P.N."/>
            <person name="Figueroa M."/>
        </authorList>
    </citation>
    <scope>NUCLEOTIDE SEQUENCE [LARGE SCALE GENOMIC DNA]</scope>
    <source>
        <strain evidence="1 2">Ug99</strain>
    </source>
</reference>
<dbReference type="Proteomes" id="UP000325313">
    <property type="component" value="Unassembled WGS sequence"/>
</dbReference>
<evidence type="ECO:0000313" key="2">
    <source>
        <dbReference type="Proteomes" id="UP000325313"/>
    </source>
</evidence>
<dbReference type="AlphaFoldDB" id="A0A5B0MQ75"/>
<dbReference type="EMBL" id="VDEP01000444">
    <property type="protein sequence ID" value="KAA1079061.1"/>
    <property type="molecule type" value="Genomic_DNA"/>
</dbReference>